<keyword evidence="5 9" id="KW-0812">Transmembrane</keyword>
<feature type="transmembrane region" description="Helical" evidence="9">
    <location>
        <begin position="62"/>
        <end position="95"/>
    </location>
</feature>
<evidence type="ECO:0000256" key="8">
    <source>
        <dbReference type="PIRNR" id="PIRNR016661"/>
    </source>
</evidence>
<evidence type="ECO:0000313" key="11">
    <source>
        <dbReference type="Proteomes" id="UP000282076"/>
    </source>
</evidence>
<dbReference type="AlphaFoldDB" id="A0A494Y4Q9"/>
<evidence type="ECO:0000256" key="5">
    <source>
        <dbReference type="ARBA" id="ARBA00022692"/>
    </source>
</evidence>
<reference evidence="10 11" key="1">
    <citation type="submission" date="2018-10" db="EMBL/GenBank/DDBJ databases">
        <title>Cohnella sp. M2MS4P-1, whole genome shotgun sequence.</title>
        <authorList>
            <person name="Tuo L."/>
        </authorList>
    </citation>
    <scope>NUCLEOTIDE SEQUENCE [LARGE SCALE GENOMIC DNA]</scope>
    <source>
        <strain evidence="10 11">M2MS4P-1</strain>
    </source>
</reference>
<evidence type="ECO:0000256" key="6">
    <source>
        <dbReference type="ARBA" id="ARBA00022989"/>
    </source>
</evidence>
<comment type="similarity">
    <text evidence="2 8">Belongs to the BioY family.</text>
</comment>
<sequence>MSNQERETATSVKSKQAISSSLSGAANTNWIRGVVFIALFGALFIVATLIKIPLGFTQVPITLGTFAIMLAGGLLGAVYGFWSIFLVVALTATGLPLIGGAGGIAKLTGPTAGYIWMYPIAALLIGLVSDALFAKSKKLTRTQQIMLLLAVFGFGSLLLYTSGVPWLAHSVNSDKYNTLQGALRNGLYPFLPGDAIKAVVATLVVLAVRPVLPAIRARKQ</sequence>
<dbReference type="Proteomes" id="UP000282076">
    <property type="component" value="Unassembled WGS sequence"/>
</dbReference>
<evidence type="ECO:0000256" key="9">
    <source>
        <dbReference type="SAM" id="Phobius"/>
    </source>
</evidence>
<dbReference type="Pfam" id="PF02632">
    <property type="entry name" value="BioY"/>
    <property type="match status" value="1"/>
</dbReference>
<evidence type="ECO:0000256" key="3">
    <source>
        <dbReference type="ARBA" id="ARBA00022448"/>
    </source>
</evidence>
<evidence type="ECO:0000256" key="1">
    <source>
        <dbReference type="ARBA" id="ARBA00004651"/>
    </source>
</evidence>
<feature type="transmembrane region" description="Helical" evidence="9">
    <location>
        <begin position="115"/>
        <end position="133"/>
    </location>
</feature>
<accession>A0A494Y4Q9</accession>
<comment type="caution">
    <text evidence="10">The sequence shown here is derived from an EMBL/GenBank/DDBJ whole genome shotgun (WGS) entry which is preliminary data.</text>
</comment>
<dbReference type="InterPro" id="IPR003784">
    <property type="entry name" value="BioY"/>
</dbReference>
<keyword evidence="6 9" id="KW-1133">Transmembrane helix</keyword>
<dbReference type="EMBL" id="RBZM01000004">
    <property type="protein sequence ID" value="RKP55541.1"/>
    <property type="molecule type" value="Genomic_DNA"/>
</dbReference>
<feature type="transmembrane region" description="Helical" evidence="9">
    <location>
        <begin position="188"/>
        <end position="212"/>
    </location>
</feature>
<dbReference type="PIRSF" id="PIRSF016661">
    <property type="entry name" value="BioY"/>
    <property type="match status" value="1"/>
</dbReference>
<proteinExistence type="inferred from homology"/>
<evidence type="ECO:0000256" key="2">
    <source>
        <dbReference type="ARBA" id="ARBA00010692"/>
    </source>
</evidence>
<keyword evidence="3 8" id="KW-0813">Transport</keyword>
<evidence type="ECO:0000313" key="10">
    <source>
        <dbReference type="EMBL" id="RKP55541.1"/>
    </source>
</evidence>
<evidence type="ECO:0000256" key="4">
    <source>
        <dbReference type="ARBA" id="ARBA00022475"/>
    </source>
</evidence>
<feature type="transmembrane region" description="Helical" evidence="9">
    <location>
        <begin position="145"/>
        <end position="168"/>
    </location>
</feature>
<name>A0A494Y4Q9_9BACL</name>
<keyword evidence="4 8" id="KW-1003">Cell membrane</keyword>
<dbReference type="OrthoDB" id="9803495at2"/>
<evidence type="ECO:0000256" key="7">
    <source>
        <dbReference type="ARBA" id="ARBA00023136"/>
    </source>
</evidence>
<dbReference type="PANTHER" id="PTHR34295">
    <property type="entry name" value="BIOTIN TRANSPORTER BIOY"/>
    <property type="match status" value="1"/>
</dbReference>
<organism evidence="10 11">
    <name type="scientific">Cohnella endophytica</name>
    <dbReference type="NCBI Taxonomy" id="2419778"/>
    <lineage>
        <taxon>Bacteria</taxon>
        <taxon>Bacillati</taxon>
        <taxon>Bacillota</taxon>
        <taxon>Bacilli</taxon>
        <taxon>Bacillales</taxon>
        <taxon>Paenibacillaceae</taxon>
        <taxon>Cohnella</taxon>
    </lineage>
</organism>
<dbReference type="PANTHER" id="PTHR34295:SF4">
    <property type="entry name" value="BIOTIN TRANSPORTER BIOY-RELATED"/>
    <property type="match status" value="1"/>
</dbReference>
<dbReference type="GO" id="GO:0015225">
    <property type="term" value="F:biotin transmembrane transporter activity"/>
    <property type="evidence" value="ECO:0007669"/>
    <property type="project" value="UniProtKB-UniRule"/>
</dbReference>
<feature type="transmembrane region" description="Helical" evidence="9">
    <location>
        <begin position="30"/>
        <end position="50"/>
    </location>
</feature>
<keyword evidence="11" id="KW-1185">Reference proteome</keyword>
<gene>
    <name evidence="10" type="ORF">D7Z26_10175</name>
</gene>
<keyword evidence="7 8" id="KW-0472">Membrane</keyword>
<dbReference type="RefSeq" id="WP_120976384.1">
    <property type="nucleotide sequence ID" value="NZ_RBZM01000004.1"/>
</dbReference>
<dbReference type="Gene3D" id="1.10.1760.20">
    <property type="match status" value="1"/>
</dbReference>
<dbReference type="GO" id="GO:0005886">
    <property type="term" value="C:plasma membrane"/>
    <property type="evidence" value="ECO:0007669"/>
    <property type="project" value="UniProtKB-SubCell"/>
</dbReference>
<comment type="subcellular location">
    <subcellularLocation>
        <location evidence="1 8">Cell membrane</location>
        <topology evidence="1 8">Multi-pass membrane protein</topology>
    </subcellularLocation>
</comment>
<protein>
    <recommendedName>
        <fullName evidence="8">Biotin transporter</fullName>
    </recommendedName>
</protein>